<sequence length="155" mass="17152">MAKFAESTSVSVEKSRAEIERTLGRYGASGFMYGWNAGSAVVAFEMSQRRVMFNLAMPNRADAEFTRTPTGKSRSPAQAEAAWEQAQRQRWRALALVIKAKLEAVESGITEFEDEFLAHIVLPNGETAGRWMRPQIARAYDSGDMPALLPSPPGR</sequence>
<keyword evidence="2" id="KW-1185">Reference proteome</keyword>
<name>A0A0S2KE65_9GAMM</name>
<dbReference type="PATRIC" id="fig|1249552.3.peg.1979"/>
<accession>A0A0S2KE65</accession>
<protein>
    <submittedName>
        <fullName evidence="1">Uncharacterized protein</fullName>
    </submittedName>
</protein>
<dbReference type="Proteomes" id="UP000065641">
    <property type="component" value="Chromosome"/>
</dbReference>
<dbReference type="STRING" id="1249552.PS2015_1972"/>
<gene>
    <name evidence="1" type="ORF">PS2015_1972</name>
</gene>
<dbReference type="EMBL" id="CP013189">
    <property type="protein sequence ID" value="ALO46614.1"/>
    <property type="molecule type" value="Genomic_DNA"/>
</dbReference>
<dbReference type="AlphaFoldDB" id="A0A0S2KE65"/>
<dbReference type="RefSeq" id="WP_058022086.1">
    <property type="nucleotide sequence ID" value="NZ_CP013189.1"/>
</dbReference>
<evidence type="ECO:0000313" key="2">
    <source>
        <dbReference type="Proteomes" id="UP000065641"/>
    </source>
</evidence>
<reference evidence="1 2" key="1">
    <citation type="submission" date="2015-11" db="EMBL/GenBank/DDBJ databases">
        <authorList>
            <person name="Zhang Y."/>
            <person name="Guo Z."/>
        </authorList>
    </citation>
    <scope>NUCLEOTIDE SEQUENCE [LARGE SCALE GENOMIC DNA]</scope>
    <source>
        <strain evidence="1 2">KCTC 32221</strain>
    </source>
</reference>
<dbReference type="OrthoDB" id="7565870at2"/>
<dbReference type="KEGG" id="pspi:PS2015_1972"/>
<organism evidence="1 2">
    <name type="scientific">Pseudohongiella spirulinae</name>
    <dbReference type="NCBI Taxonomy" id="1249552"/>
    <lineage>
        <taxon>Bacteria</taxon>
        <taxon>Pseudomonadati</taxon>
        <taxon>Pseudomonadota</taxon>
        <taxon>Gammaproteobacteria</taxon>
        <taxon>Pseudomonadales</taxon>
        <taxon>Pseudohongiellaceae</taxon>
        <taxon>Pseudohongiella</taxon>
    </lineage>
</organism>
<proteinExistence type="predicted"/>
<evidence type="ECO:0000313" key="1">
    <source>
        <dbReference type="EMBL" id="ALO46614.1"/>
    </source>
</evidence>